<protein>
    <recommendedName>
        <fullName evidence="7 18">Phosphatidate cytidylyltransferase</fullName>
        <ecNumber evidence="6 18">2.7.7.41</ecNumber>
    </recommendedName>
</protein>
<keyword evidence="12 18" id="KW-0548">Nucleotidyltransferase</keyword>
<keyword evidence="16" id="KW-0594">Phospholipid biosynthesis</keyword>
<evidence type="ECO:0000256" key="19">
    <source>
        <dbReference type="SAM" id="Phobius"/>
    </source>
</evidence>
<keyword evidence="17" id="KW-1208">Phospholipid metabolism</keyword>
<comment type="catalytic activity">
    <reaction evidence="1 18">
        <text>a 1,2-diacyl-sn-glycero-3-phosphate + CTP + H(+) = a CDP-1,2-diacyl-sn-glycerol + diphosphate</text>
        <dbReference type="Rhea" id="RHEA:16229"/>
        <dbReference type="ChEBI" id="CHEBI:15378"/>
        <dbReference type="ChEBI" id="CHEBI:33019"/>
        <dbReference type="ChEBI" id="CHEBI:37563"/>
        <dbReference type="ChEBI" id="CHEBI:58332"/>
        <dbReference type="ChEBI" id="CHEBI:58608"/>
        <dbReference type="EC" id="2.7.7.41"/>
    </reaction>
</comment>
<evidence type="ECO:0000256" key="10">
    <source>
        <dbReference type="ARBA" id="ARBA00022679"/>
    </source>
</evidence>
<dbReference type="Proteomes" id="UP000703893">
    <property type="component" value="Unassembled WGS sequence"/>
</dbReference>
<keyword evidence="13 19" id="KW-1133">Transmembrane helix</keyword>
<keyword evidence="9" id="KW-0444">Lipid biosynthesis</keyword>
<evidence type="ECO:0000256" key="15">
    <source>
        <dbReference type="ARBA" id="ARBA00023136"/>
    </source>
</evidence>
<accession>A0A937X7A9</accession>
<dbReference type="Pfam" id="PF01148">
    <property type="entry name" value="CTP_transf_1"/>
    <property type="match status" value="1"/>
</dbReference>
<dbReference type="PANTHER" id="PTHR46382">
    <property type="entry name" value="PHOSPHATIDATE CYTIDYLYLTRANSFERASE"/>
    <property type="match status" value="1"/>
</dbReference>
<evidence type="ECO:0000256" key="17">
    <source>
        <dbReference type="ARBA" id="ARBA00023264"/>
    </source>
</evidence>
<feature type="transmembrane region" description="Helical" evidence="19">
    <location>
        <begin position="171"/>
        <end position="192"/>
    </location>
</feature>
<evidence type="ECO:0000256" key="16">
    <source>
        <dbReference type="ARBA" id="ARBA00023209"/>
    </source>
</evidence>
<evidence type="ECO:0000256" key="9">
    <source>
        <dbReference type="ARBA" id="ARBA00022516"/>
    </source>
</evidence>
<name>A0A937X7A9_9BACT</name>
<comment type="pathway">
    <text evidence="3 18">Phospholipid metabolism; CDP-diacylglycerol biosynthesis; CDP-diacylglycerol from sn-glycerol 3-phosphate: step 3/3.</text>
</comment>
<dbReference type="PROSITE" id="PS01315">
    <property type="entry name" value="CDS"/>
    <property type="match status" value="1"/>
</dbReference>
<feature type="transmembrane region" description="Helical" evidence="19">
    <location>
        <begin position="261"/>
        <end position="286"/>
    </location>
</feature>
<evidence type="ECO:0000256" key="7">
    <source>
        <dbReference type="ARBA" id="ARBA00019373"/>
    </source>
</evidence>
<dbReference type="EC" id="2.7.7.41" evidence="6 18"/>
<feature type="transmembrane region" description="Helical" evidence="19">
    <location>
        <begin position="34"/>
        <end position="58"/>
    </location>
</feature>
<dbReference type="AlphaFoldDB" id="A0A937X7A9"/>
<feature type="transmembrane region" description="Helical" evidence="19">
    <location>
        <begin position="237"/>
        <end position="255"/>
    </location>
</feature>
<evidence type="ECO:0000313" key="20">
    <source>
        <dbReference type="EMBL" id="MBM3275650.1"/>
    </source>
</evidence>
<feature type="transmembrane region" description="Helical" evidence="19">
    <location>
        <begin position="146"/>
        <end position="164"/>
    </location>
</feature>
<evidence type="ECO:0000256" key="1">
    <source>
        <dbReference type="ARBA" id="ARBA00001698"/>
    </source>
</evidence>
<evidence type="ECO:0000313" key="21">
    <source>
        <dbReference type="Proteomes" id="UP000703893"/>
    </source>
</evidence>
<evidence type="ECO:0000256" key="8">
    <source>
        <dbReference type="ARBA" id="ARBA00022475"/>
    </source>
</evidence>
<keyword evidence="15 19" id="KW-0472">Membrane</keyword>
<dbReference type="PANTHER" id="PTHR46382:SF1">
    <property type="entry name" value="PHOSPHATIDATE CYTIDYLYLTRANSFERASE"/>
    <property type="match status" value="1"/>
</dbReference>
<gene>
    <name evidence="20" type="ORF">FJZ00_10885</name>
</gene>
<evidence type="ECO:0000256" key="12">
    <source>
        <dbReference type="ARBA" id="ARBA00022695"/>
    </source>
</evidence>
<evidence type="ECO:0000256" key="5">
    <source>
        <dbReference type="ARBA" id="ARBA00010185"/>
    </source>
</evidence>
<comment type="pathway">
    <text evidence="4">Lipid metabolism.</text>
</comment>
<comment type="similarity">
    <text evidence="5 18">Belongs to the CDS family.</text>
</comment>
<keyword evidence="10 18" id="KW-0808">Transferase</keyword>
<keyword evidence="11 18" id="KW-0812">Transmembrane</keyword>
<sequence length="333" mass="34919">MPAATARLLVPAAAARLLVPATPALPGDFRVNSAIVPALSIVGGLGAFGIILVGLIGIVRKPDPAKYKQVWLKLGFQVLFLAGFCGLGALGKYVMAPLVVFLAFRCWYELLRALETRYGPIATPSIVLVLGSIAPLAGLIGSFAGVLHTVFAGTWLAMSLPMLITRRPPPLHGILGAAFAMFFVSAPLGLLLNLSFENYAAFAFFILLLMSHDALAEGFGRLLGKTPLWPDISPGKTLGGTLGGVVSCLVLGYVLNQALHLNWATAHVLAVSAGVVLMAAIGDLIASSIKREAGIKDFGKILPAHGGVLDRIDSLLFTLPFFFAAVRMLGGPD</sequence>
<comment type="caution">
    <text evidence="20">The sequence shown here is derived from an EMBL/GenBank/DDBJ whole genome shotgun (WGS) entry which is preliminary data.</text>
</comment>
<keyword evidence="14" id="KW-0443">Lipid metabolism</keyword>
<organism evidence="20 21">
    <name type="scientific">Candidatus Tanganyikabacteria bacterium</name>
    <dbReference type="NCBI Taxonomy" id="2961651"/>
    <lineage>
        <taxon>Bacteria</taxon>
        <taxon>Bacillati</taxon>
        <taxon>Candidatus Sericytochromatia</taxon>
        <taxon>Candidatus Tanganyikabacteria</taxon>
    </lineage>
</organism>
<keyword evidence="8" id="KW-1003">Cell membrane</keyword>
<dbReference type="EMBL" id="VGJX01000665">
    <property type="protein sequence ID" value="MBM3275650.1"/>
    <property type="molecule type" value="Genomic_DNA"/>
</dbReference>
<feature type="transmembrane region" description="Helical" evidence="19">
    <location>
        <begin position="121"/>
        <end position="140"/>
    </location>
</feature>
<evidence type="ECO:0000256" key="3">
    <source>
        <dbReference type="ARBA" id="ARBA00005119"/>
    </source>
</evidence>
<evidence type="ECO:0000256" key="18">
    <source>
        <dbReference type="RuleBase" id="RU003938"/>
    </source>
</evidence>
<evidence type="ECO:0000256" key="13">
    <source>
        <dbReference type="ARBA" id="ARBA00022989"/>
    </source>
</evidence>
<dbReference type="GO" id="GO:0005886">
    <property type="term" value="C:plasma membrane"/>
    <property type="evidence" value="ECO:0007669"/>
    <property type="project" value="UniProtKB-SubCell"/>
</dbReference>
<evidence type="ECO:0000256" key="2">
    <source>
        <dbReference type="ARBA" id="ARBA00004651"/>
    </source>
</evidence>
<dbReference type="GO" id="GO:0016024">
    <property type="term" value="P:CDP-diacylglycerol biosynthetic process"/>
    <property type="evidence" value="ECO:0007669"/>
    <property type="project" value="TreeGrafter"/>
</dbReference>
<reference evidence="20 21" key="1">
    <citation type="submission" date="2019-03" db="EMBL/GenBank/DDBJ databases">
        <title>Lake Tanganyika Metagenome-Assembled Genomes (MAGs).</title>
        <authorList>
            <person name="Tran P."/>
        </authorList>
    </citation>
    <scope>NUCLEOTIDE SEQUENCE [LARGE SCALE GENOMIC DNA]</scope>
    <source>
        <strain evidence="20">K_DeepCast_65m_m2_236</strain>
    </source>
</reference>
<feature type="transmembrane region" description="Helical" evidence="19">
    <location>
        <begin position="198"/>
        <end position="216"/>
    </location>
</feature>
<proteinExistence type="inferred from homology"/>
<evidence type="ECO:0000256" key="11">
    <source>
        <dbReference type="ARBA" id="ARBA00022692"/>
    </source>
</evidence>
<dbReference type="InterPro" id="IPR000374">
    <property type="entry name" value="PC_trans"/>
</dbReference>
<dbReference type="GO" id="GO:0004605">
    <property type="term" value="F:phosphatidate cytidylyltransferase activity"/>
    <property type="evidence" value="ECO:0007669"/>
    <property type="project" value="UniProtKB-EC"/>
</dbReference>
<comment type="subcellular location">
    <subcellularLocation>
        <location evidence="2">Cell membrane</location>
        <topology evidence="2">Multi-pass membrane protein</topology>
    </subcellularLocation>
</comment>
<evidence type="ECO:0000256" key="14">
    <source>
        <dbReference type="ARBA" id="ARBA00023098"/>
    </source>
</evidence>
<evidence type="ECO:0000256" key="6">
    <source>
        <dbReference type="ARBA" id="ARBA00012487"/>
    </source>
</evidence>
<evidence type="ECO:0000256" key="4">
    <source>
        <dbReference type="ARBA" id="ARBA00005189"/>
    </source>
</evidence>